<keyword evidence="1" id="KW-1133">Transmembrane helix</keyword>
<reference evidence="3 4" key="1">
    <citation type="submission" date="2016-10" db="EMBL/GenBank/DDBJ databases">
        <title>Arsenicibacter rosenii gen. nov., sp. nov., an efficient arsenic-methylating bacterium isolated from an arsenic-contaminated paddy soil.</title>
        <authorList>
            <person name="Huang K."/>
        </authorList>
    </citation>
    <scope>NUCLEOTIDE SEQUENCE [LARGE SCALE GENOMIC DNA]</scope>
    <source>
        <strain evidence="3 4">SM-1</strain>
    </source>
</reference>
<keyword evidence="1" id="KW-0812">Transmembrane</keyword>
<dbReference type="InterPro" id="IPR025235">
    <property type="entry name" value="DUF4178"/>
</dbReference>
<dbReference type="Pfam" id="PF13785">
    <property type="entry name" value="DUF4178"/>
    <property type="match status" value="1"/>
</dbReference>
<proteinExistence type="predicted"/>
<keyword evidence="4" id="KW-1185">Reference proteome</keyword>
<keyword evidence="1" id="KW-0472">Membrane</keyword>
<evidence type="ECO:0000259" key="2">
    <source>
        <dbReference type="Pfam" id="PF13785"/>
    </source>
</evidence>
<dbReference type="AlphaFoldDB" id="A0A1S2VPI8"/>
<feature type="transmembrane region" description="Helical" evidence="1">
    <location>
        <begin position="245"/>
        <end position="265"/>
    </location>
</feature>
<gene>
    <name evidence="3" type="ORF">BLX24_07525</name>
</gene>
<dbReference type="OrthoDB" id="713199at2"/>
<dbReference type="EMBL" id="MORL01000003">
    <property type="protein sequence ID" value="OIN59708.1"/>
    <property type="molecule type" value="Genomic_DNA"/>
</dbReference>
<dbReference type="RefSeq" id="WP_071502506.1">
    <property type="nucleotide sequence ID" value="NZ_MORL01000003.1"/>
</dbReference>
<evidence type="ECO:0000313" key="4">
    <source>
        <dbReference type="Proteomes" id="UP000181790"/>
    </source>
</evidence>
<evidence type="ECO:0000256" key="1">
    <source>
        <dbReference type="SAM" id="Phobius"/>
    </source>
</evidence>
<accession>A0A1S2VPI8</accession>
<organism evidence="3 4">
    <name type="scientific">Arsenicibacter rosenii</name>
    <dbReference type="NCBI Taxonomy" id="1750698"/>
    <lineage>
        <taxon>Bacteria</taxon>
        <taxon>Pseudomonadati</taxon>
        <taxon>Bacteroidota</taxon>
        <taxon>Cytophagia</taxon>
        <taxon>Cytophagales</taxon>
        <taxon>Spirosomataceae</taxon>
        <taxon>Arsenicibacter</taxon>
    </lineage>
</organism>
<feature type="domain" description="DUF4178" evidence="2">
    <location>
        <begin position="71"/>
        <end position="207"/>
    </location>
</feature>
<feature type="transmembrane region" description="Helical" evidence="1">
    <location>
        <begin position="396"/>
        <end position="415"/>
    </location>
</feature>
<dbReference type="Proteomes" id="UP000181790">
    <property type="component" value="Unassembled WGS sequence"/>
</dbReference>
<protein>
    <recommendedName>
        <fullName evidence="2">DUF4178 domain-containing protein</fullName>
    </recommendedName>
</protein>
<name>A0A1S2VPI8_9BACT</name>
<sequence length="436" mass="49993">MSQPDTTPAGQTAETLICPNCQKDVVYYDRIDSYYYGCPHCHQFFDYEQEGPPVKLHLFGQTPSLPLLRIGQEGFLRQTWVRVVGYLYRKEQEAPDSWGEYVLLDRDGNHSMLAEYNGHWTLIMPDKGQYDEFAGKGKARYVDTPDRQYRLFHRYRPETLYAVGEFDWNILADKDMEVSEYIHPPFSLTHEQLGSQSDWYTGEYIQPADIAAAFGLNNDQLPTPHGIGASQPSPVEQSWPSLKQVTLYALLALFILQVFFSLFGWNKAVYEDGFTADRDTSAHSEANSFKPFISPAFTVTGPTLLEFTFSSPLDNQWLELPVSVVHEESGKAYTFTKALEYYYGVDGGEHWSEGDRKDDAYLSGMPSGRYHLNIYPYSGSLDPVKIHVAVRQKTPIANLFLIAGLLLVYPLFQYARQRWFDYSRWSNSDYSDIEES</sequence>
<evidence type="ECO:0000313" key="3">
    <source>
        <dbReference type="EMBL" id="OIN59708.1"/>
    </source>
</evidence>
<comment type="caution">
    <text evidence="3">The sequence shown here is derived from an EMBL/GenBank/DDBJ whole genome shotgun (WGS) entry which is preliminary data.</text>
</comment>